<keyword evidence="9 16" id="KW-0430">Lectin</keyword>
<dbReference type="GO" id="GO:0030246">
    <property type="term" value="F:carbohydrate binding"/>
    <property type="evidence" value="ECO:0007669"/>
    <property type="project" value="UniProtKB-KW"/>
</dbReference>
<evidence type="ECO:0000256" key="2">
    <source>
        <dbReference type="ARBA" id="ARBA00004323"/>
    </source>
</evidence>
<dbReference type="OrthoDB" id="6119243at2759"/>
<dbReference type="CDD" id="cd23459">
    <property type="entry name" value="beta-trefoil_Ricin_Pgant1-like"/>
    <property type="match status" value="1"/>
</dbReference>
<sequence>MLSRCLRRYGWTNTHLIGCVIIIIVLYKVWYSVLDDNQAGDSQLDNAELGFNKRDSANGLIMKKAAYRYDRYANRDKENVGSPGERGVAVQLTGKDKALADSLFKKEAFNIIASNRIALNRTLKDIRDPACKKLTYPKELPSASVVIIFHNEAWSALMRTVHSVVNRSPPDHLHEVILLDDFSDREELQCAEECERVKEYIKKEWPDGVVKYVRTKKRSGLIRARIAGAEAATGDVLIFLDSHCEAAEGWLEPLLNRIKEKRSAILCPMIDVIDDNTLFYSLNGGEAVGGFTWSLHFTWHQTFDREMSRRKSMADYIRSPTMAGGLFAADRKYFWEIGGYDPGMDVWGGENLEISFRVWMCGGSLEFIPCSRVGHIFRSSHPYTFPGNKDTHGINSKRLAEVWMDEYKRLFYMHRHELLTVDAGDMSERVELRNRLGCKSFKWYLDNVYPEKFIPDENVQSHGMVRNPSTNLCLDTLGKDEKTVFDLAVYPCQGGKSSSEVFSFSHKGELRREETCLMSYGGDEATISLQQCPVGKQIPSNMLWEYDKESKHIIHKDSRKCMDADNLSASQPVRLRICGTQDTQKWEIESG</sequence>
<dbReference type="PROSITE" id="PS50231">
    <property type="entry name" value="RICIN_B_LECTIN"/>
    <property type="match status" value="1"/>
</dbReference>
<dbReference type="FunFam" id="3.90.550.10:FF:000021">
    <property type="entry name" value="Polypeptide N-acetylgalactosaminyltransferase"/>
    <property type="match status" value="1"/>
</dbReference>
<evidence type="ECO:0000256" key="14">
    <source>
        <dbReference type="ARBA" id="ARBA00023157"/>
    </source>
</evidence>
<dbReference type="SMART" id="SM00458">
    <property type="entry name" value="RICIN"/>
    <property type="match status" value="1"/>
</dbReference>
<dbReference type="Pfam" id="PF00535">
    <property type="entry name" value="Glycos_transf_2"/>
    <property type="match status" value="1"/>
</dbReference>
<evidence type="ECO:0000256" key="7">
    <source>
        <dbReference type="ARBA" id="ARBA00022692"/>
    </source>
</evidence>
<dbReference type="AlphaFoldDB" id="A0A7J7JMZ4"/>
<keyword evidence="11 16" id="KW-1133">Transmembrane helix</keyword>
<dbReference type="UniPathway" id="UPA00378"/>
<evidence type="ECO:0000256" key="15">
    <source>
        <dbReference type="ARBA" id="ARBA00023211"/>
    </source>
</evidence>
<keyword evidence="6 16" id="KW-0808">Transferase</keyword>
<evidence type="ECO:0000256" key="4">
    <source>
        <dbReference type="ARBA" id="ARBA00005680"/>
    </source>
</evidence>
<keyword evidence="12 16" id="KW-0333">Golgi apparatus</keyword>
<dbReference type="EC" id="2.4.1.-" evidence="16"/>
<dbReference type="Gene3D" id="3.90.550.10">
    <property type="entry name" value="Spore Coat Polysaccharide Biosynthesis Protein SpsA, Chain A"/>
    <property type="match status" value="1"/>
</dbReference>
<organism evidence="18 19">
    <name type="scientific">Bugula neritina</name>
    <name type="common">Brown bryozoan</name>
    <name type="synonym">Sertularia neritina</name>
    <dbReference type="NCBI Taxonomy" id="10212"/>
    <lineage>
        <taxon>Eukaryota</taxon>
        <taxon>Metazoa</taxon>
        <taxon>Spiralia</taxon>
        <taxon>Lophotrochozoa</taxon>
        <taxon>Bryozoa</taxon>
        <taxon>Gymnolaemata</taxon>
        <taxon>Cheilostomatida</taxon>
        <taxon>Flustrina</taxon>
        <taxon>Buguloidea</taxon>
        <taxon>Bugulidae</taxon>
        <taxon>Bugula</taxon>
    </lineage>
</organism>
<dbReference type="Pfam" id="PF00652">
    <property type="entry name" value="Ricin_B_lectin"/>
    <property type="match status" value="1"/>
</dbReference>
<evidence type="ECO:0000256" key="13">
    <source>
        <dbReference type="ARBA" id="ARBA00023136"/>
    </source>
</evidence>
<comment type="caution">
    <text evidence="18">The sequence shown here is derived from an EMBL/GenBank/DDBJ whole genome shotgun (WGS) entry which is preliminary data.</text>
</comment>
<evidence type="ECO:0000256" key="16">
    <source>
        <dbReference type="RuleBase" id="RU361242"/>
    </source>
</evidence>
<evidence type="ECO:0000256" key="10">
    <source>
        <dbReference type="ARBA" id="ARBA00022968"/>
    </source>
</evidence>
<keyword evidence="15 16" id="KW-0464">Manganese</keyword>
<evidence type="ECO:0000256" key="6">
    <source>
        <dbReference type="ARBA" id="ARBA00022679"/>
    </source>
</evidence>
<dbReference type="GO" id="GO:0046872">
    <property type="term" value="F:metal ion binding"/>
    <property type="evidence" value="ECO:0007669"/>
    <property type="project" value="UniProtKB-KW"/>
</dbReference>
<gene>
    <name evidence="18" type="ORF">EB796_014897</name>
</gene>
<evidence type="ECO:0000256" key="5">
    <source>
        <dbReference type="ARBA" id="ARBA00022676"/>
    </source>
</evidence>
<keyword evidence="5 16" id="KW-0328">Glycosyltransferase</keyword>
<keyword evidence="8" id="KW-0479">Metal-binding</keyword>
<comment type="similarity">
    <text evidence="4 16">Belongs to the glycosyltransferase 2 family. GalNAc-T subfamily.</text>
</comment>
<dbReference type="InterPro" id="IPR000772">
    <property type="entry name" value="Ricin_B_lectin"/>
</dbReference>
<dbReference type="EMBL" id="VXIV02002204">
    <property type="protein sequence ID" value="KAF6026796.1"/>
    <property type="molecule type" value="Genomic_DNA"/>
</dbReference>
<dbReference type="CDD" id="cd02510">
    <property type="entry name" value="pp-GalNAc-T"/>
    <property type="match status" value="1"/>
</dbReference>
<dbReference type="GO" id="GO:0000139">
    <property type="term" value="C:Golgi membrane"/>
    <property type="evidence" value="ECO:0007669"/>
    <property type="project" value="UniProtKB-SubCell"/>
</dbReference>
<evidence type="ECO:0000256" key="9">
    <source>
        <dbReference type="ARBA" id="ARBA00022734"/>
    </source>
</evidence>
<comment type="pathway">
    <text evidence="3 16">Protein modification; protein glycosylation.</text>
</comment>
<keyword evidence="19" id="KW-1185">Reference proteome</keyword>
<dbReference type="InterPro" id="IPR029044">
    <property type="entry name" value="Nucleotide-diphossugar_trans"/>
</dbReference>
<feature type="domain" description="Ricin B lectin" evidence="17">
    <location>
        <begin position="461"/>
        <end position="589"/>
    </location>
</feature>
<reference evidence="18" key="1">
    <citation type="submission" date="2020-06" db="EMBL/GenBank/DDBJ databases">
        <title>Draft genome of Bugula neritina, a colonial animal packing powerful symbionts and potential medicines.</title>
        <authorList>
            <person name="Rayko M."/>
        </authorList>
    </citation>
    <scope>NUCLEOTIDE SEQUENCE [LARGE SCALE GENOMIC DNA]</scope>
    <source>
        <strain evidence="18">Kwan_BN1</strain>
    </source>
</reference>
<dbReference type="InterPro" id="IPR001173">
    <property type="entry name" value="Glyco_trans_2-like"/>
</dbReference>
<comment type="subcellular location">
    <subcellularLocation>
        <location evidence="2 16">Golgi apparatus membrane</location>
        <topology evidence="2 16">Single-pass type II membrane protein</topology>
    </subcellularLocation>
</comment>
<protein>
    <recommendedName>
        <fullName evidence="16">Polypeptide N-acetylgalactosaminyltransferase</fullName>
        <ecNumber evidence="16">2.4.1.-</ecNumber>
    </recommendedName>
    <alternativeName>
        <fullName evidence="16">Protein-UDP acetylgalactosaminyltransferase</fullName>
    </alternativeName>
</protein>
<dbReference type="Gene3D" id="2.80.10.50">
    <property type="match status" value="1"/>
</dbReference>
<dbReference type="PANTHER" id="PTHR11675:SF43">
    <property type="entry name" value="POLYPEPTIDE N-ACETYLGALACTOSAMINYLTRANSFERASE 1"/>
    <property type="match status" value="1"/>
</dbReference>
<dbReference type="InterPro" id="IPR035992">
    <property type="entry name" value="Ricin_B-like_lectins"/>
</dbReference>
<dbReference type="GO" id="GO:0006493">
    <property type="term" value="P:protein O-linked glycosylation"/>
    <property type="evidence" value="ECO:0007669"/>
    <property type="project" value="UniProtKB-ARBA"/>
</dbReference>
<keyword evidence="14 16" id="KW-1015">Disulfide bond</keyword>
<evidence type="ECO:0000313" key="18">
    <source>
        <dbReference type="EMBL" id="KAF6026796.1"/>
    </source>
</evidence>
<feature type="transmembrane region" description="Helical" evidence="16">
    <location>
        <begin position="12"/>
        <end position="31"/>
    </location>
</feature>
<dbReference type="PANTHER" id="PTHR11675">
    <property type="entry name" value="N-ACETYLGALACTOSAMINYLTRANSFERASE"/>
    <property type="match status" value="1"/>
</dbReference>
<evidence type="ECO:0000256" key="12">
    <source>
        <dbReference type="ARBA" id="ARBA00023034"/>
    </source>
</evidence>
<evidence type="ECO:0000256" key="8">
    <source>
        <dbReference type="ARBA" id="ARBA00022723"/>
    </source>
</evidence>
<proteinExistence type="inferred from homology"/>
<evidence type="ECO:0000313" key="19">
    <source>
        <dbReference type="Proteomes" id="UP000593567"/>
    </source>
</evidence>
<keyword evidence="10" id="KW-0735">Signal-anchor</keyword>
<keyword evidence="13 16" id="KW-0472">Membrane</keyword>
<evidence type="ECO:0000256" key="3">
    <source>
        <dbReference type="ARBA" id="ARBA00004922"/>
    </source>
</evidence>
<name>A0A7J7JMZ4_BUGNE</name>
<dbReference type="Proteomes" id="UP000593567">
    <property type="component" value="Unassembled WGS sequence"/>
</dbReference>
<dbReference type="SUPFAM" id="SSF53448">
    <property type="entry name" value="Nucleotide-diphospho-sugar transferases"/>
    <property type="match status" value="1"/>
</dbReference>
<evidence type="ECO:0000259" key="17">
    <source>
        <dbReference type="SMART" id="SM00458"/>
    </source>
</evidence>
<dbReference type="InterPro" id="IPR045885">
    <property type="entry name" value="GalNAc-T"/>
</dbReference>
<evidence type="ECO:0000256" key="1">
    <source>
        <dbReference type="ARBA" id="ARBA00001936"/>
    </source>
</evidence>
<accession>A0A7J7JMZ4</accession>
<evidence type="ECO:0000256" key="11">
    <source>
        <dbReference type="ARBA" id="ARBA00022989"/>
    </source>
</evidence>
<dbReference type="GO" id="GO:0004653">
    <property type="term" value="F:polypeptide N-acetylgalactosaminyltransferase activity"/>
    <property type="evidence" value="ECO:0007669"/>
    <property type="project" value="TreeGrafter"/>
</dbReference>
<dbReference type="SUPFAM" id="SSF50370">
    <property type="entry name" value="Ricin B-like lectins"/>
    <property type="match status" value="1"/>
</dbReference>
<keyword evidence="7 16" id="KW-0812">Transmembrane</keyword>
<comment type="cofactor">
    <cofactor evidence="1 16">
        <name>Mn(2+)</name>
        <dbReference type="ChEBI" id="CHEBI:29035"/>
    </cofactor>
</comment>